<name>A0A2G1QTI4_9HYPH</name>
<dbReference type="AlphaFoldDB" id="A0A2G1QTI4"/>
<evidence type="ECO:0000259" key="5">
    <source>
        <dbReference type="Pfam" id="PF13458"/>
    </source>
</evidence>
<keyword evidence="7" id="KW-1185">Reference proteome</keyword>
<dbReference type="Pfam" id="PF13458">
    <property type="entry name" value="Peripla_BP_6"/>
    <property type="match status" value="1"/>
</dbReference>
<dbReference type="RefSeq" id="WP_099303357.1">
    <property type="nucleotide sequence ID" value="NZ_PDVP01000001.1"/>
</dbReference>
<dbReference type="InterPro" id="IPR028082">
    <property type="entry name" value="Peripla_BP_I"/>
</dbReference>
<dbReference type="InterPro" id="IPR051010">
    <property type="entry name" value="BCAA_transport"/>
</dbReference>
<dbReference type="PANTHER" id="PTHR30483">
    <property type="entry name" value="LEUCINE-SPECIFIC-BINDING PROTEIN"/>
    <property type="match status" value="1"/>
</dbReference>
<dbReference type="CDD" id="cd06328">
    <property type="entry name" value="PBP1_SBP-like"/>
    <property type="match status" value="1"/>
</dbReference>
<keyword evidence="3" id="KW-0813">Transport</keyword>
<dbReference type="InterPro" id="IPR028081">
    <property type="entry name" value="Leu-bd"/>
</dbReference>
<sequence length="401" mass="43268">MKKWMTALAMASALAAGAFGTASAQDGDPVKIALVHGLSGSPLEAFSKQTTTGFQLGLEYATNGSMEIKGHKIEVIEKDTQFKPDVARSALAEAYGDDDALIAVGGTSSGVTTAMLPVAAEYEKILVVEPAVADSLTGPDSNRFVFKTSRNSSMDMQAQAKALKPDDKLYVATLAQDYAFGKDGIAAFKKALDGTGAHVVAEEYVPIKTTDFTATIERMFNALKDKDGRKVIVIYVAGIDALTPIVAADPGRYGIEISTGGNILPAMAAYKQVPGMEGAIYYYYEIPKNPVNEWLVAEHQKRFGSPPDFFTAGGMAAALAIVKALETADEWNTETLISTMEGMTWDTPKGSMTFRPEDHQALQSMYHFKIKVDDNVKWAIPELVREITPDEMDIPVGRNNQ</sequence>
<dbReference type="SUPFAM" id="SSF53822">
    <property type="entry name" value="Periplasmic binding protein-like I"/>
    <property type="match status" value="1"/>
</dbReference>
<reference evidence="6 7" key="1">
    <citation type="submission" date="2017-10" db="EMBL/GenBank/DDBJ databases">
        <title>Sedimentibacterium mangrovi gen. nov., sp. nov., a novel member of family Phyllobacteriacea isolated from mangrove sediment.</title>
        <authorList>
            <person name="Liao H."/>
            <person name="Tian Y."/>
        </authorList>
    </citation>
    <scope>NUCLEOTIDE SEQUENCE [LARGE SCALE GENOMIC DNA]</scope>
    <source>
        <strain evidence="6 7">X9-2-2</strain>
    </source>
</reference>
<dbReference type="EMBL" id="PDVP01000001">
    <property type="protein sequence ID" value="PHP68866.1"/>
    <property type="molecule type" value="Genomic_DNA"/>
</dbReference>
<feature type="domain" description="Leucine-binding protein" evidence="5">
    <location>
        <begin position="29"/>
        <end position="371"/>
    </location>
</feature>
<keyword evidence="3" id="KW-0029">Amino-acid transport</keyword>
<evidence type="ECO:0000256" key="3">
    <source>
        <dbReference type="ARBA" id="ARBA00022970"/>
    </source>
</evidence>
<dbReference type="PANTHER" id="PTHR30483:SF6">
    <property type="entry name" value="PERIPLASMIC BINDING PROTEIN OF ABC TRANSPORTER FOR NATURAL AMINO ACIDS"/>
    <property type="match status" value="1"/>
</dbReference>
<feature type="chain" id="PRO_5013726785" evidence="4">
    <location>
        <begin position="25"/>
        <end position="401"/>
    </location>
</feature>
<evidence type="ECO:0000313" key="6">
    <source>
        <dbReference type="EMBL" id="PHP68866.1"/>
    </source>
</evidence>
<dbReference type="Proteomes" id="UP000221168">
    <property type="component" value="Unassembled WGS sequence"/>
</dbReference>
<dbReference type="GO" id="GO:0006865">
    <property type="term" value="P:amino acid transport"/>
    <property type="evidence" value="ECO:0007669"/>
    <property type="project" value="UniProtKB-KW"/>
</dbReference>
<evidence type="ECO:0000256" key="4">
    <source>
        <dbReference type="SAM" id="SignalP"/>
    </source>
</evidence>
<evidence type="ECO:0000256" key="2">
    <source>
        <dbReference type="ARBA" id="ARBA00022729"/>
    </source>
</evidence>
<dbReference type="OrthoDB" id="9794229at2"/>
<feature type="signal peptide" evidence="4">
    <location>
        <begin position="1"/>
        <end position="24"/>
    </location>
</feature>
<dbReference type="Gene3D" id="3.40.50.2300">
    <property type="match status" value="2"/>
</dbReference>
<evidence type="ECO:0000313" key="7">
    <source>
        <dbReference type="Proteomes" id="UP000221168"/>
    </source>
</evidence>
<keyword evidence="2 4" id="KW-0732">Signal</keyword>
<gene>
    <name evidence="6" type="ORF">CSC94_02425</name>
</gene>
<comment type="caution">
    <text evidence="6">The sequence shown here is derived from an EMBL/GenBank/DDBJ whole genome shotgun (WGS) entry which is preliminary data.</text>
</comment>
<evidence type="ECO:0000256" key="1">
    <source>
        <dbReference type="ARBA" id="ARBA00010062"/>
    </source>
</evidence>
<comment type="similarity">
    <text evidence="1">Belongs to the leucine-binding protein family.</text>
</comment>
<accession>A0A2G1QTI4</accession>
<proteinExistence type="inferred from homology"/>
<protein>
    <submittedName>
        <fullName evidence="6">ABC transporter permease</fullName>
    </submittedName>
</protein>
<organism evidence="6 7">
    <name type="scientific">Zhengella mangrovi</name>
    <dbReference type="NCBI Taxonomy" id="1982044"/>
    <lineage>
        <taxon>Bacteria</taxon>
        <taxon>Pseudomonadati</taxon>
        <taxon>Pseudomonadota</taxon>
        <taxon>Alphaproteobacteria</taxon>
        <taxon>Hyphomicrobiales</taxon>
        <taxon>Notoacmeibacteraceae</taxon>
        <taxon>Zhengella</taxon>
    </lineage>
</organism>